<sequence length="245" mass="26965">MGGFGVVSGISTILVIGFGVTAGLVVGLFFGILTLLLGVWVVTLVAPSVQMWVDRSLVGFHTSQVEKFEDLVSEKSSLEMVFQGVVVELSWEPAAPDPTNYIESDPSGVMGFSIDSEAQQLEEERVEDLVRIYLRVRVPKLGAIGLVLRLTPHDVPGTIFDWSYQKTRESNLLVSAEASGEGYGTTQELESQPKFSLKNKAYEAEWSHVYEKRVLTHMADLAIGFRSTNTQSIKSDTLTLDMESQ</sequence>
<proteinExistence type="predicted"/>
<dbReference type="AlphaFoldDB" id="A0A1Q8SQW2"/>
<keyword evidence="1" id="KW-0812">Transmembrane</keyword>
<organism evidence="2 3">
    <name type="scientific">Salinicola socius</name>
    <dbReference type="NCBI Taxonomy" id="404433"/>
    <lineage>
        <taxon>Bacteria</taxon>
        <taxon>Pseudomonadati</taxon>
        <taxon>Pseudomonadota</taxon>
        <taxon>Gammaproteobacteria</taxon>
        <taxon>Oceanospirillales</taxon>
        <taxon>Halomonadaceae</taxon>
        <taxon>Salinicola</taxon>
    </lineage>
</organism>
<keyword evidence="1" id="KW-1133">Transmembrane helix</keyword>
<dbReference type="Proteomes" id="UP000186878">
    <property type="component" value="Unassembled WGS sequence"/>
</dbReference>
<dbReference type="STRING" id="404433.BTW07_13130"/>
<feature type="transmembrane region" description="Helical" evidence="1">
    <location>
        <begin position="12"/>
        <end position="45"/>
    </location>
</feature>
<reference evidence="2 3" key="1">
    <citation type="submission" date="2016-12" db="EMBL/GenBank/DDBJ databases">
        <title>Draft genome sequences of strains Salinicola socius SMB35, Salinicola sp. MH3R3-1 and Chromohalobacter sp. SMB17 from the Verkhnekamsk potash mining region of Russia.</title>
        <authorList>
            <person name="Mavrodi D.V."/>
            <person name="Olsson B.E."/>
            <person name="Korsakova E.S."/>
            <person name="Pyankova A."/>
            <person name="Mavrodi O.V."/>
            <person name="Plotnikova E.G."/>
        </authorList>
    </citation>
    <scope>NUCLEOTIDE SEQUENCE [LARGE SCALE GENOMIC DNA]</scope>
    <source>
        <strain evidence="2 3">SMB35</strain>
    </source>
</reference>
<name>A0A1Q8SQW2_9GAMM</name>
<evidence type="ECO:0000313" key="2">
    <source>
        <dbReference type="EMBL" id="OLO03821.1"/>
    </source>
</evidence>
<gene>
    <name evidence="2" type="ORF">BTW07_13130</name>
</gene>
<evidence type="ECO:0000256" key="1">
    <source>
        <dbReference type="SAM" id="Phobius"/>
    </source>
</evidence>
<keyword evidence="3" id="KW-1185">Reference proteome</keyword>
<accession>A0A1Q8SQW2</accession>
<dbReference type="RefSeq" id="WP_075570619.1">
    <property type="nucleotide sequence ID" value="NZ_MSDO01000019.1"/>
</dbReference>
<dbReference type="EMBL" id="MSDO01000019">
    <property type="protein sequence ID" value="OLO03821.1"/>
    <property type="molecule type" value="Genomic_DNA"/>
</dbReference>
<evidence type="ECO:0000313" key="3">
    <source>
        <dbReference type="Proteomes" id="UP000186878"/>
    </source>
</evidence>
<comment type="caution">
    <text evidence="2">The sequence shown here is derived from an EMBL/GenBank/DDBJ whole genome shotgun (WGS) entry which is preliminary data.</text>
</comment>
<protein>
    <submittedName>
        <fullName evidence="2">Uncharacterized protein</fullName>
    </submittedName>
</protein>
<keyword evidence="1" id="KW-0472">Membrane</keyword>